<reference evidence="3" key="2">
    <citation type="submission" date="2023-05" db="EMBL/GenBank/DDBJ databases">
        <authorList>
            <consortium name="Lawrence Berkeley National Laboratory"/>
            <person name="Steindorff A."/>
            <person name="Hensen N."/>
            <person name="Bonometti L."/>
            <person name="Westerberg I."/>
            <person name="Brannstrom I.O."/>
            <person name="Guillou S."/>
            <person name="Cros-Aarteil S."/>
            <person name="Calhoun S."/>
            <person name="Haridas S."/>
            <person name="Kuo A."/>
            <person name="Mondo S."/>
            <person name="Pangilinan J."/>
            <person name="Riley R."/>
            <person name="Labutti K."/>
            <person name="Andreopoulos B."/>
            <person name="Lipzen A."/>
            <person name="Chen C."/>
            <person name="Yanf M."/>
            <person name="Daum C."/>
            <person name="Ng V."/>
            <person name="Clum A."/>
            <person name="Ohm R."/>
            <person name="Martin F."/>
            <person name="Silar P."/>
            <person name="Natvig D."/>
            <person name="Lalanne C."/>
            <person name="Gautier V."/>
            <person name="Ament-Velasquez S.L."/>
            <person name="Kruys A."/>
            <person name="Hutchinson M.I."/>
            <person name="Powell A.J."/>
            <person name="Barry K."/>
            <person name="Miller A.N."/>
            <person name="Grigoriev I.V."/>
            <person name="Debuchy R."/>
            <person name="Gladieux P."/>
            <person name="Thoren M.H."/>
            <person name="Johannesson H."/>
        </authorList>
    </citation>
    <scope>NUCLEOTIDE SEQUENCE</scope>
    <source>
        <strain evidence="3">CBS 123565</strain>
    </source>
</reference>
<dbReference type="InterPro" id="IPR036869">
    <property type="entry name" value="J_dom_sf"/>
</dbReference>
<dbReference type="EMBL" id="MU853423">
    <property type="protein sequence ID" value="KAK4131556.1"/>
    <property type="molecule type" value="Genomic_DNA"/>
</dbReference>
<feature type="compositionally biased region" description="Basic and acidic residues" evidence="1">
    <location>
        <begin position="180"/>
        <end position="191"/>
    </location>
</feature>
<dbReference type="SUPFAM" id="SSF46565">
    <property type="entry name" value="Chaperone J-domain"/>
    <property type="match status" value="1"/>
</dbReference>
<evidence type="ECO:0000256" key="1">
    <source>
        <dbReference type="SAM" id="MobiDB-lite"/>
    </source>
</evidence>
<evidence type="ECO:0008006" key="5">
    <source>
        <dbReference type="Google" id="ProtNLM"/>
    </source>
</evidence>
<organism evidence="3 4">
    <name type="scientific">Trichocladium antarcticum</name>
    <dbReference type="NCBI Taxonomy" id="1450529"/>
    <lineage>
        <taxon>Eukaryota</taxon>
        <taxon>Fungi</taxon>
        <taxon>Dikarya</taxon>
        <taxon>Ascomycota</taxon>
        <taxon>Pezizomycotina</taxon>
        <taxon>Sordariomycetes</taxon>
        <taxon>Sordariomycetidae</taxon>
        <taxon>Sordariales</taxon>
        <taxon>Chaetomiaceae</taxon>
        <taxon>Trichocladium</taxon>
    </lineage>
</organism>
<keyword evidence="4" id="KW-1185">Reference proteome</keyword>
<keyword evidence="2" id="KW-0732">Signal</keyword>
<feature type="region of interest" description="Disordered" evidence="1">
    <location>
        <begin position="180"/>
        <end position="204"/>
    </location>
</feature>
<feature type="compositionally biased region" description="Basic residues" evidence="1">
    <location>
        <begin position="192"/>
        <end position="204"/>
    </location>
</feature>
<feature type="signal peptide" evidence="2">
    <location>
        <begin position="1"/>
        <end position="21"/>
    </location>
</feature>
<comment type="caution">
    <text evidence="3">The sequence shown here is derived from an EMBL/GenBank/DDBJ whole genome shotgun (WGS) entry which is preliminary data.</text>
</comment>
<dbReference type="Proteomes" id="UP001304895">
    <property type="component" value="Unassembled WGS sequence"/>
</dbReference>
<sequence length="204" mass="22614">MRIPTAQILAFLLAVVPSTLAAASTSASSSSAKQTAAVRAPSTQGGTPSYLFPFRNKKPKAASGETPYDVLGVRVSTPTDDITEAYNTKMGKLRLLPGRKQAIQKSYETLVDPLKRCIYHRDSNTPDWYGVPWSCWLERGIDKFKIAKVAAINRWGPRDVCFAKMSTVVQSLYAQVPVWKPKDTPKDTPKDAKKKTAKKWRIGR</sequence>
<feature type="chain" id="PRO_5042810147" description="J domain-containing protein" evidence="2">
    <location>
        <begin position="22"/>
        <end position="204"/>
    </location>
</feature>
<evidence type="ECO:0000313" key="3">
    <source>
        <dbReference type="EMBL" id="KAK4131556.1"/>
    </source>
</evidence>
<reference evidence="3" key="1">
    <citation type="journal article" date="2023" name="Mol. Phylogenet. Evol.">
        <title>Genome-scale phylogeny and comparative genomics of the fungal order Sordariales.</title>
        <authorList>
            <person name="Hensen N."/>
            <person name="Bonometti L."/>
            <person name="Westerberg I."/>
            <person name="Brannstrom I.O."/>
            <person name="Guillou S."/>
            <person name="Cros-Aarteil S."/>
            <person name="Calhoun S."/>
            <person name="Haridas S."/>
            <person name="Kuo A."/>
            <person name="Mondo S."/>
            <person name="Pangilinan J."/>
            <person name="Riley R."/>
            <person name="LaButti K."/>
            <person name="Andreopoulos B."/>
            <person name="Lipzen A."/>
            <person name="Chen C."/>
            <person name="Yan M."/>
            <person name="Daum C."/>
            <person name="Ng V."/>
            <person name="Clum A."/>
            <person name="Steindorff A."/>
            <person name="Ohm R.A."/>
            <person name="Martin F."/>
            <person name="Silar P."/>
            <person name="Natvig D.O."/>
            <person name="Lalanne C."/>
            <person name="Gautier V."/>
            <person name="Ament-Velasquez S.L."/>
            <person name="Kruys A."/>
            <person name="Hutchinson M.I."/>
            <person name="Powell A.J."/>
            <person name="Barry K."/>
            <person name="Miller A.N."/>
            <person name="Grigoriev I.V."/>
            <person name="Debuchy R."/>
            <person name="Gladieux P."/>
            <person name="Hiltunen Thoren M."/>
            <person name="Johannesson H."/>
        </authorList>
    </citation>
    <scope>NUCLEOTIDE SEQUENCE</scope>
    <source>
        <strain evidence="3">CBS 123565</strain>
    </source>
</reference>
<dbReference type="AlphaFoldDB" id="A0AAN6ZB78"/>
<proteinExistence type="predicted"/>
<evidence type="ECO:0000313" key="4">
    <source>
        <dbReference type="Proteomes" id="UP001304895"/>
    </source>
</evidence>
<protein>
    <recommendedName>
        <fullName evidence="5">J domain-containing protein</fullName>
    </recommendedName>
</protein>
<name>A0AAN6ZB78_9PEZI</name>
<gene>
    <name evidence="3" type="ORF">BT67DRAFT_152539</name>
</gene>
<evidence type="ECO:0000256" key="2">
    <source>
        <dbReference type="SAM" id="SignalP"/>
    </source>
</evidence>
<accession>A0AAN6ZB78</accession>